<keyword evidence="2" id="KW-1185">Reference proteome</keyword>
<accession>A0ABX5FFW3</accession>
<dbReference type="RefSeq" id="WP_106182669.1">
    <property type="nucleotide sequence ID" value="NZ_MUHY01000001.1"/>
</dbReference>
<comment type="caution">
    <text evidence="1">The sequence shown here is derived from an EMBL/GenBank/DDBJ whole genome shotgun (WGS) entry which is preliminary data.</text>
</comment>
<evidence type="ECO:0000313" key="1">
    <source>
        <dbReference type="EMBL" id="PSB92340.1"/>
    </source>
</evidence>
<protein>
    <submittedName>
        <fullName evidence="1">Uncharacterized protein</fullName>
    </submittedName>
</protein>
<dbReference type="EMBL" id="MUHY01000001">
    <property type="protein sequence ID" value="PSB92340.1"/>
    <property type="molecule type" value="Genomic_DNA"/>
</dbReference>
<proteinExistence type="predicted"/>
<organism evidence="1 2">
    <name type="scientific">Candidatus Pandoraea novymonadis</name>
    <dbReference type="NCBI Taxonomy" id="1808959"/>
    <lineage>
        <taxon>Bacteria</taxon>
        <taxon>Pseudomonadati</taxon>
        <taxon>Pseudomonadota</taxon>
        <taxon>Betaproteobacteria</taxon>
        <taxon>Burkholderiales</taxon>
        <taxon>Burkholderiaceae</taxon>
        <taxon>Pandoraea</taxon>
    </lineage>
</organism>
<dbReference type="Proteomes" id="UP000242660">
    <property type="component" value="Unassembled WGS sequence"/>
</dbReference>
<reference evidence="1 2" key="1">
    <citation type="journal article" date="2017" name="Front. Microbiol.">
        <title>Genome of Ca. Pandoraea novymonadis, an Endosymbiotic Bacterium of the Trypanosomatid Novymonas esmeraldas.</title>
        <authorList>
            <person name="Kostygov A.Y."/>
            <person name="Butenko A."/>
            <person name="Nenarokova A."/>
            <person name="Tashyreva D."/>
            <person name="Flegontov P."/>
            <person name="Lukes J."/>
            <person name="Yurchenko V."/>
        </authorList>
    </citation>
    <scope>NUCLEOTIDE SEQUENCE [LARGE SCALE GENOMIC DNA]</scope>
    <source>
        <strain evidence="1 2">E262</strain>
    </source>
</reference>
<sequence>MRFPNKLVAAGGSILCRFEILQRVEMPEQLGGKNEAARRFLLNVTDIVIYLKTDYKNTPV</sequence>
<name>A0ABX5FFW3_9BURK</name>
<evidence type="ECO:0000313" key="2">
    <source>
        <dbReference type="Proteomes" id="UP000242660"/>
    </source>
</evidence>
<gene>
    <name evidence="1" type="ORF">BZL35_00580</name>
</gene>